<dbReference type="Gene3D" id="1.10.10.60">
    <property type="entry name" value="Homeodomain-like"/>
    <property type="match status" value="2"/>
</dbReference>
<dbReference type="GO" id="GO:0043565">
    <property type="term" value="F:sequence-specific DNA binding"/>
    <property type="evidence" value="ECO:0007669"/>
    <property type="project" value="InterPro"/>
</dbReference>
<evidence type="ECO:0000256" key="1">
    <source>
        <dbReference type="ARBA" id="ARBA00023015"/>
    </source>
</evidence>
<proteinExistence type="predicted"/>
<dbReference type="Gene3D" id="2.60.120.280">
    <property type="entry name" value="Regulatory protein AraC"/>
    <property type="match status" value="1"/>
</dbReference>
<dbReference type="SUPFAM" id="SSF46689">
    <property type="entry name" value="Homeodomain-like"/>
    <property type="match status" value="2"/>
</dbReference>
<organism evidence="5 6">
    <name type="scientific">Spirosoma endbachense</name>
    <dbReference type="NCBI Taxonomy" id="2666025"/>
    <lineage>
        <taxon>Bacteria</taxon>
        <taxon>Pseudomonadati</taxon>
        <taxon>Bacteroidota</taxon>
        <taxon>Cytophagia</taxon>
        <taxon>Cytophagales</taxon>
        <taxon>Cytophagaceae</taxon>
        <taxon>Spirosoma</taxon>
    </lineage>
</organism>
<sequence>MSPLTRKSRGFAGERIIEVPKETVDKCSSMALISSLYITRMGFYPKALYHYYQRPVGISQVIFLYCTDGQGWLQLAKDRIIIQAGEVFAITPETPHSYGADTENPWTIYWFHFSGTQCHDVVRAIMEERSNSPHTVRVPYSDDRIALFDQMFDTFLKGYSTSNLLFANLTIPYFLSSFILPENFQKEIVSSGTITPTNRAILYMQNNLSSSVTLDNIAQSVNLSTSFFSRKFRQDTGYAPIEYFNHLRIQRACQLLHFSDFRINEVASQLGIDDPFYFSRLFKKQMGVSPAEYRKSEGIQRRM</sequence>
<dbReference type="SMART" id="SM00342">
    <property type="entry name" value="HTH_ARAC"/>
    <property type="match status" value="1"/>
</dbReference>
<dbReference type="PANTHER" id="PTHR43280:SF30">
    <property type="entry name" value="MMSAB OPERON REGULATORY PROTEIN"/>
    <property type="match status" value="1"/>
</dbReference>
<dbReference type="EMBL" id="CP045997">
    <property type="protein sequence ID" value="QHW00362.1"/>
    <property type="molecule type" value="Genomic_DNA"/>
</dbReference>
<dbReference type="CDD" id="cd06986">
    <property type="entry name" value="cupin_MmsR-like_N"/>
    <property type="match status" value="1"/>
</dbReference>
<accession>A0A6P1W4H8</accession>
<name>A0A6P1W4H8_9BACT</name>
<keyword evidence="6" id="KW-1185">Reference proteome</keyword>
<evidence type="ECO:0000256" key="3">
    <source>
        <dbReference type="ARBA" id="ARBA00023163"/>
    </source>
</evidence>
<dbReference type="PANTHER" id="PTHR43280">
    <property type="entry name" value="ARAC-FAMILY TRANSCRIPTIONAL REGULATOR"/>
    <property type="match status" value="1"/>
</dbReference>
<dbReference type="InterPro" id="IPR020449">
    <property type="entry name" value="Tscrpt_reg_AraC-type_HTH"/>
</dbReference>
<evidence type="ECO:0000313" key="5">
    <source>
        <dbReference type="EMBL" id="QHW00362.1"/>
    </source>
</evidence>
<evidence type="ECO:0000313" key="6">
    <source>
        <dbReference type="Proteomes" id="UP000464577"/>
    </source>
</evidence>
<dbReference type="RefSeq" id="WP_162390753.1">
    <property type="nucleotide sequence ID" value="NZ_CP045997.1"/>
</dbReference>
<dbReference type="PROSITE" id="PS01124">
    <property type="entry name" value="HTH_ARAC_FAMILY_2"/>
    <property type="match status" value="1"/>
</dbReference>
<dbReference type="GO" id="GO:0003700">
    <property type="term" value="F:DNA-binding transcription factor activity"/>
    <property type="evidence" value="ECO:0007669"/>
    <property type="project" value="InterPro"/>
</dbReference>
<keyword evidence="1" id="KW-0805">Transcription regulation</keyword>
<dbReference type="Pfam" id="PF12833">
    <property type="entry name" value="HTH_18"/>
    <property type="match status" value="1"/>
</dbReference>
<dbReference type="InterPro" id="IPR009057">
    <property type="entry name" value="Homeodomain-like_sf"/>
</dbReference>
<dbReference type="InterPro" id="IPR018062">
    <property type="entry name" value="HTH_AraC-typ_CS"/>
</dbReference>
<dbReference type="KEGG" id="senf:GJR95_37410"/>
<dbReference type="Pfam" id="PF02311">
    <property type="entry name" value="AraC_binding"/>
    <property type="match status" value="1"/>
</dbReference>
<evidence type="ECO:0000259" key="4">
    <source>
        <dbReference type="PROSITE" id="PS01124"/>
    </source>
</evidence>
<keyword evidence="2" id="KW-0238">DNA-binding</keyword>
<dbReference type="Proteomes" id="UP000464577">
    <property type="component" value="Chromosome"/>
</dbReference>
<dbReference type="InterPro" id="IPR018060">
    <property type="entry name" value="HTH_AraC"/>
</dbReference>
<dbReference type="PRINTS" id="PR00032">
    <property type="entry name" value="HTHARAC"/>
</dbReference>
<evidence type="ECO:0000256" key="2">
    <source>
        <dbReference type="ARBA" id="ARBA00023125"/>
    </source>
</evidence>
<dbReference type="InterPro" id="IPR037923">
    <property type="entry name" value="HTH-like"/>
</dbReference>
<dbReference type="InterPro" id="IPR003313">
    <property type="entry name" value="AraC-bd"/>
</dbReference>
<gene>
    <name evidence="5" type="ORF">GJR95_37410</name>
</gene>
<reference evidence="5 6" key="1">
    <citation type="submission" date="2019-11" db="EMBL/GenBank/DDBJ databases">
        <title>Spirosoma endbachense sp. nov., isolated from a natural salt meadow.</title>
        <authorList>
            <person name="Rojas J."/>
            <person name="Ambika Manirajan B."/>
            <person name="Ratering S."/>
            <person name="Suarez C."/>
            <person name="Geissler-Plaum R."/>
            <person name="Schnell S."/>
        </authorList>
    </citation>
    <scope>NUCLEOTIDE SEQUENCE [LARGE SCALE GENOMIC DNA]</scope>
    <source>
        <strain evidence="5 6">I-24</strain>
    </source>
</reference>
<dbReference type="SUPFAM" id="SSF51215">
    <property type="entry name" value="Regulatory protein AraC"/>
    <property type="match status" value="1"/>
</dbReference>
<keyword evidence="3" id="KW-0804">Transcription</keyword>
<dbReference type="AlphaFoldDB" id="A0A6P1W4H8"/>
<feature type="domain" description="HTH araC/xylS-type" evidence="4">
    <location>
        <begin position="198"/>
        <end position="296"/>
    </location>
</feature>
<protein>
    <submittedName>
        <fullName evidence="5">AraC family transcriptional regulator</fullName>
    </submittedName>
</protein>
<dbReference type="PROSITE" id="PS00041">
    <property type="entry name" value="HTH_ARAC_FAMILY_1"/>
    <property type="match status" value="1"/>
</dbReference>